<dbReference type="AlphaFoldDB" id="A0A9P5SND0"/>
<protein>
    <submittedName>
        <fullName evidence="3">Uncharacterized protein</fullName>
    </submittedName>
</protein>
<dbReference type="SMART" id="SM00320">
    <property type="entry name" value="WD40"/>
    <property type="match status" value="3"/>
</dbReference>
<evidence type="ECO:0000256" key="2">
    <source>
        <dbReference type="ARBA" id="ARBA00022737"/>
    </source>
</evidence>
<dbReference type="InterPro" id="IPR036322">
    <property type="entry name" value="WD40_repeat_dom_sf"/>
</dbReference>
<reference evidence="3" key="1">
    <citation type="journal article" date="2020" name="Fungal Divers.">
        <title>Resolving the Mortierellaceae phylogeny through synthesis of multi-gene phylogenetics and phylogenomics.</title>
        <authorList>
            <person name="Vandepol N."/>
            <person name="Liber J."/>
            <person name="Desiro A."/>
            <person name="Na H."/>
            <person name="Kennedy M."/>
            <person name="Barry K."/>
            <person name="Grigoriev I.V."/>
            <person name="Miller A.N."/>
            <person name="O'Donnell K."/>
            <person name="Stajich J.E."/>
            <person name="Bonito G."/>
        </authorList>
    </citation>
    <scope>NUCLEOTIDE SEQUENCE</scope>
    <source>
        <strain evidence="3">NVP1</strain>
    </source>
</reference>
<proteinExistence type="predicted"/>
<dbReference type="InterPro" id="IPR001680">
    <property type="entry name" value="WD40_rpt"/>
</dbReference>
<evidence type="ECO:0000313" key="3">
    <source>
        <dbReference type="EMBL" id="KAF9330875.1"/>
    </source>
</evidence>
<dbReference type="SUPFAM" id="SSF50978">
    <property type="entry name" value="WD40 repeat-like"/>
    <property type="match status" value="1"/>
</dbReference>
<keyword evidence="1" id="KW-0853">WD repeat</keyword>
<gene>
    <name evidence="3" type="ORF">BG006_006206</name>
</gene>
<comment type="caution">
    <text evidence="3">The sequence shown here is derived from an EMBL/GenBank/DDBJ whole genome shotgun (WGS) entry which is preliminary data.</text>
</comment>
<dbReference type="Gene3D" id="2.130.10.10">
    <property type="entry name" value="YVTN repeat-like/Quinoprotein amine dehydrogenase"/>
    <property type="match status" value="1"/>
</dbReference>
<dbReference type="Proteomes" id="UP000696485">
    <property type="component" value="Unassembled WGS sequence"/>
</dbReference>
<keyword evidence="2" id="KW-0677">Repeat</keyword>
<organism evidence="3 4">
    <name type="scientific">Podila minutissima</name>
    <dbReference type="NCBI Taxonomy" id="64525"/>
    <lineage>
        <taxon>Eukaryota</taxon>
        <taxon>Fungi</taxon>
        <taxon>Fungi incertae sedis</taxon>
        <taxon>Mucoromycota</taxon>
        <taxon>Mortierellomycotina</taxon>
        <taxon>Mortierellomycetes</taxon>
        <taxon>Mortierellales</taxon>
        <taxon>Mortierellaceae</taxon>
        <taxon>Podila</taxon>
    </lineage>
</organism>
<dbReference type="InterPro" id="IPR015943">
    <property type="entry name" value="WD40/YVTN_repeat-like_dom_sf"/>
</dbReference>
<dbReference type="PANTHER" id="PTHR44472:SF1">
    <property type="entry name" value="DDB1 AND CUL4 ASSOCIATED FACTOR 4"/>
    <property type="match status" value="1"/>
</dbReference>
<name>A0A9P5SND0_9FUNG</name>
<sequence length="340" mass="37356">MHVENTASGWTMYMGSSQGTLWCHTVSTDPETQHRSFLWRQIGFEFGSEVTSLHKTTDNHIITTYLGNMEKSGCLKIQKEATSLHAMPTDALVYAPKKSNIWTSDYSGVRIALGADQKVVLINDWSSSAGQPCTETLWTGSDVFSVAIEPFGNNMIYAGCRNGSVRIYDLNQPRGTIPSNAAAFKKTQRQGSVFNGIGHKESSVNFLKRVSDHLLVTLAMNGEMSMWDTRFVGSSMFGGSVSASAGEDGGSKAKPVMQFRSPVQDQFSKSRFDITADGSLLVAENIENHLSVWSLRTGDRIHDLKLDGGPVGCMRFLDDQASGVYVAIADRIQYWGHDMV</sequence>
<accession>A0A9P5SND0</accession>
<dbReference type="EMBL" id="JAAAUY010000364">
    <property type="protein sequence ID" value="KAF9330875.1"/>
    <property type="molecule type" value="Genomic_DNA"/>
</dbReference>
<dbReference type="InterPro" id="IPR052254">
    <property type="entry name" value="CUL4-DDB1_E3_ligase_receptor"/>
</dbReference>
<keyword evidence="4" id="KW-1185">Reference proteome</keyword>
<evidence type="ECO:0000313" key="4">
    <source>
        <dbReference type="Proteomes" id="UP000696485"/>
    </source>
</evidence>
<evidence type="ECO:0000256" key="1">
    <source>
        <dbReference type="ARBA" id="ARBA00022574"/>
    </source>
</evidence>
<dbReference type="PANTHER" id="PTHR44472">
    <property type="entry name" value="DDB1- AND CUL4-ASSOCIATED FACTOR 4-RELATED"/>
    <property type="match status" value="1"/>
</dbReference>